<dbReference type="EMBL" id="QNRT01000006">
    <property type="protein sequence ID" value="RBP48541.1"/>
    <property type="molecule type" value="Genomic_DNA"/>
</dbReference>
<feature type="signal peptide" evidence="1">
    <location>
        <begin position="1"/>
        <end position="23"/>
    </location>
</feature>
<protein>
    <submittedName>
        <fullName evidence="2">Uncharacterized protein</fullName>
    </submittedName>
</protein>
<organism evidence="2 3">
    <name type="scientific">Arenicella xantha</name>
    <dbReference type="NCBI Taxonomy" id="644221"/>
    <lineage>
        <taxon>Bacteria</taxon>
        <taxon>Pseudomonadati</taxon>
        <taxon>Pseudomonadota</taxon>
        <taxon>Gammaproteobacteria</taxon>
        <taxon>Arenicellales</taxon>
        <taxon>Arenicellaceae</taxon>
        <taxon>Arenicella</taxon>
    </lineage>
</organism>
<dbReference type="Proteomes" id="UP000253083">
    <property type="component" value="Unassembled WGS sequence"/>
</dbReference>
<accession>A0A395JIT7</accession>
<name>A0A395JIT7_9GAMM</name>
<evidence type="ECO:0000313" key="2">
    <source>
        <dbReference type="EMBL" id="RBP48541.1"/>
    </source>
</evidence>
<evidence type="ECO:0000256" key="1">
    <source>
        <dbReference type="SAM" id="SignalP"/>
    </source>
</evidence>
<sequence length="254" mass="28870">MRTIKGFCCVAVLTLVPFSLVKAETDYAAYSRKGFDECFDKTLSGEKIVVPCEQPSPEMTPAEIQESIDQFRSFEDSDLVEAVFEAALKRDALPKTESPFGQKIKPNESAKQKSIRIERIRKHFQFQSQFKPEVAQKMGGIRDGLYFVRLVFVNDADFPPKYSRNPVFIENQTEEFAVSWKETIFTHYLKSDYEKFTPELGAIGEFVVMTVLLRGSNDLQQIVTGQPLHTISHIGTPVSNDFDDSSYLPSKIKE</sequence>
<dbReference type="AlphaFoldDB" id="A0A395JIT7"/>
<evidence type="ECO:0000313" key="3">
    <source>
        <dbReference type="Proteomes" id="UP000253083"/>
    </source>
</evidence>
<reference evidence="2 3" key="1">
    <citation type="submission" date="2018-06" db="EMBL/GenBank/DDBJ databases">
        <title>Genomic Encyclopedia of Type Strains, Phase IV (KMG-IV): sequencing the most valuable type-strain genomes for metagenomic binning, comparative biology and taxonomic classification.</title>
        <authorList>
            <person name="Goeker M."/>
        </authorList>
    </citation>
    <scope>NUCLEOTIDE SEQUENCE [LARGE SCALE GENOMIC DNA]</scope>
    <source>
        <strain evidence="2 3">DSM 24032</strain>
    </source>
</reference>
<comment type="caution">
    <text evidence="2">The sequence shown here is derived from an EMBL/GenBank/DDBJ whole genome shotgun (WGS) entry which is preliminary data.</text>
</comment>
<gene>
    <name evidence="2" type="ORF">DFR28_10627</name>
</gene>
<keyword evidence="3" id="KW-1185">Reference proteome</keyword>
<dbReference type="RefSeq" id="WP_147251046.1">
    <property type="nucleotide sequence ID" value="NZ_QNRT01000006.1"/>
</dbReference>
<feature type="chain" id="PRO_5017462282" evidence="1">
    <location>
        <begin position="24"/>
        <end position="254"/>
    </location>
</feature>
<keyword evidence="1" id="KW-0732">Signal</keyword>
<proteinExistence type="predicted"/>
<dbReference type="InParanoid" id="A0A395JIT7"/>